<dbReference type="GO" id="GO:0012505">
    <property type="term" value="C:endomembrane system"/>
    <property type="evidence" value="ECO:0000318"/>
    <property type="project" value="GO_Central"/>
</dbReference>
<dbReference type="GO" id="GO:0005768">
    <property type="term" value="C:endosome"/>
    <property type="evidence" value="ECO:0000318"/>
    <property type="project" value="GO_Central"/>
</dbReference>
<keyword evidence="1" id="KW-0547">Nucleotide-binding</keyword>
<evidence type="ECO:0000256" key="1">
    <source>
        <dbReference type="ARBA" id="ARBA00022741"/>
    </source>
</evidence>
<dbReference type="InterPro" id="IPR027417">
    <property type="entry name" value="P-loop_NTPase"/>
</dbReference>
<protein>
    <submittedName>
        <fullName evidence="3">Uncharacterized protein</fullName>
    </submittedName>
</protein>
<dbReference type="Gene3D" id="3.40.50.300">
    <property type="entry name" value="P-loop containing nucleotide triphosphate hydrolases"/>
    <property type="match status" value="1"/>
</dbReference>
<dbReference type="InterPro" id="IPR001806">
    <property type="entry name" value="Small_GTPase"/>
</dbReference>
<dbReference type="EMBL" id="CM004396">
    <property type="protein sequence ID" value="OAY39588.1"/>
    <property type="molecule type" value="Genomic_DNA"/>
</dbReference>
<dbReference type="PANTHER" id="PTHR24073">
    <property type="entry name" value="DRAB5-RELATED"/>
    <property type="match status" value="1"/>
</dbReference>
<organism evidence="3">
    <name type="scientific">Manihot esculenta</name>
    <name type="common">Cassava</name>
    <name type="synonym">Jatropha manihot</name>
    <dbReference type="NCBI Taxonomy" id="3983"/>
    <lineage>
        <taxon>Eukaryota</taxon>
        <taxon>Viridiplantae</taxon>
        <taxon>Streptophyta</taxon>
        <taxon>Embryophyta</taxon>
        <taxon>Tracheophyta</taxon>
        <taxon>Spermatophyta</taxon>
        <taxon>Magnoliopsida</taxon>
        <taxon>eudicotyledons</taxon>
        <taxon>Gunneridae</taxon>
        <taxon>Pentapetalae</taxon>
        <taxon>rosids</taxon>
        <taxon>fabids</taxon>
        <taxon>Malpighiales</taxon>
        <taxon>Euphorbiaceae</taxon>
        <taxon>Crotonoideae</taxon>
        <taxon>Manihoteae</taxon>
        <taxon>Manihot</taxon>
    </lineage>
</organism>
<evidence type="ECO:0000313" key="3">
    <source>
        <dbReference type="EMBL" id="OAY39588.1"/>
    </source>
</evidence>
<dbReference type="PRINTS" id="PR00449">
    <property type="entry name" value="RASTRNSFRMNG"/>
</dbReference>
<dbReference type="GO" id="GO:0005525">
    <property type="term" value="F:GTP binding"/>
    <property type="evidence" value="ECO:0007669"/>
    <property type="project" value="UniProtKB-KW"/>
</dbReference>
<dbReference type="AlphaFoldDB" id="A0A2C9V582"/>
<gene>
    <name evidence="3" type="ORF">MANES_10G106800</name>
</gene>
<dbReference type="SMART" id="SM00175">
    <property type="entry name" value="RAB"/>
    <property type="match status" value="1"/>
</dbReference>
<dbReference type="Pfam" id="PF00071">
    <property type="entry name" value="Ras"/>
    <property type="match status" value="1"/>
</dbReference>
<dbReference type="GO" id="GO:0030139">
    <property type="term" value="C:endocytic vesicle"/>
    <property type="evidence" value="ECO:0000318"/>
    <property type="project" value="GO_Central"/>
</dbReference>
<dbReference type="PROSITE" id="PS51419">
    <property type="entry name" value="RAB"/>
    <property type="match status" value="1"/>
</dbReference>
<sequence length="112" mass="12691">MTRICNRIIQAKLVGDMGTGRTTLVLRFIREPTIGAAFFTQILSSAEATVKFDIWDTSEQERYHNLAPMYYSGSVAAIVMYDVSSMDTFIRVKNGFKNCKDKVSSCHLRLLE</sequence>
<name>A0A2C9V582_MANES</name>
<dbReference type="GO" id="GO:0006886">
    <property type="term" value="P:intracellular protein transport"/>
    <property type="evidence" value="ECO:0000318"/>
    <property type="project" value="GO_Central"/>
</dbReference>
<accession>A0A2C9V582</accession>
<proteinExistence type="predicted"/>
<evidence type="ECO:0000256" key="2">
    <source>
        <dbReference type="ARBA" id="ARBA00023134"/>
    </source>
</evidence>
<dbReference type="SUPFAM" id="SSF52540">
    <property type="entry name" value="P-loop containing nucleoside triphosphate hydrolases"/>
    <property type="match status" value="1"/>
</dbReference>
<dbReference type="GO" id="GO:0003924">
    <property type="term" value="F:GTPase activity"/>
    <property type="evidence" value="ECO:0000318"/>
    <property type="project" value="GO_Central"/>
</dbReference>
<dbReference type="STRING" id="3983.A0A2C9V582"/>
<reference evidence="3" key="1">
    <citation type="submission" date="2016-02" db="EMBL/GenBank/DDBJ databases">
        <title>WGS assembly of Manihot esculenta.</title>
        <authorList>
            <person name="Bredeson J.V."/>
            <person name="Prochnik S.E."/>
            <person name="Lyons J.B."/>
            <person name="Schmutz J."/>
            <person name="Grimwood J."/>
            <person name="Vrebalov J."/>
            <person name="Bart R.S."/>
            <person name="Amuge T."/>
            <person name="Ferguson M.E."/>
            <person name="Green R."/>
            <person name="Putnam N."/>
            <person name="Stites J."/>
            <person name="Rounsley S."/>
            <person name="Rokhsar D.S."/>
        </authorList>
    </citation>
    <scope>NUCLEOTIDE SEQUENCE [LARGE SCALE GENOMIC DNA]</scope>
    <source>
        <tissue evidence="3">Leaf</tissue>
    </source>
</reference>
<keyword evidence="2" id="KW-0342">GTP-binding</keyword>